<keyword evidence="2" id="KW-0808">Transferase</keyword>
<dbReference type="EMBL" id="KZ613955">
    <property type="protein sequence ID" value="PMD33649.1"/>
    <property type="molecule type" value="Genomic_DNA"/>
</dbReference>
<dbReference type="STRING" id="1149755.A0A2J6R593"/>
<dbReference type="InterPro" id="IPR000719">
    <property type="entry name" value="Prot_kinase_dom"/>
</dbReference>
<reference evidence="2 3" key="1">
    <citation type="submission" date="2016-04" db="EMBL/GenBank/DDBJ databases">
        <title>A degradative enzymes factory behind the ericoid mycorrhizal symbiosis.</title>
        <authorList>
            <consortium name="DOE Joint Genome Institute"/>
            <person name="Martino E."/>
            <person name="Morin E."/>
            <person name="Grelet G."/>
            <person name="Kuo A."/>
            <person name="Kohler A."/>
            <person name="Daghino S."/>
            <person name="Barry K."/>
            <person name="Choi C."/>
            <person name="Cichocki N."/>
            <person name="Clum A."/>
            <person name="Copeland A."/>
            <person name="Hainaut M."/>
            <person name="Haridas S."/>
            <person name="Labutti K."/>
            <person name="Lindquist E."/>
            <person name="Lipzen A."/>
            <person name="Khouja H.-R."/>
            <person name="Murat C."/>
            <person name="Ohm R."/>
            <person name="Olson A."/>
            <person name="Spatafora J."/>
            <person name="Veneault-Fourrey C."/>
            <person name="Henrissat B."/>
            <person name="Grigoriev I."/>
            <person name="Martin F."/>
            <person name="Perotto S."/>
        </authorList>
    </citation>
    <scope>NUCLEOTIDE SEQUENCE [LARGE SCALE GENOMIC DNA]</scope>
    <source>
        <strain evidence="2 3">F</strain>
    </source>
</reference>
<dbReference type="Gene3D" id="1.10.510.10">
    <property type="entry name" value="Transferase(Phosphotransferase) domain 1"/>
    <property type="match status" value="1"/>
</dbReference>
<dbReference type="PANTHER" id="PTHR24359">
    <property type="entry name" value="SERINE/THREONINE-PROTEIN KINASE SBK1"/>
    <property type="match status" value="1"/>
</dbReference>
<dbReference type="GO" id="GO:0004674">
    <property type="term" value="F:protein serine/threonine kinase activity"/>
    <property type="evidence" value="ECO:0007669"/>
    <property type="project" value="TreeGrafter"/>
</dbReference>
<dbReference type="AlphaFoldDB" id="A0A2J6R593"/>
<dbReference type="SUPFAM" id="SSF56112">
    <property type="entry name" value="Protein kinase-like (PK-like)"/>
    <property type="match status" value="1"/>
</dbReference>
<evidence type="ECO:0000259" key="1">
    <source>
        <dbReference type="PROSITE" id="PS50011"/>
    </source>
</evidence>
<evidence type="ECO:0000313" key="2">
    <source>
        <dbReference type="EMBL" id="PMD33649.1"/>
    </source>
</evidence>
<organism evidence="2 3">
    <name type="scientific">Hyaloscypha variabilis (strain UAMH 11265 / GT02V1 / F)</name>
    <name type="common">Meliniomyces variabilis</name>
    <dbReference type="NCBI Taxonomy" id="1149755"/>
    <lineage>
        <taxon>Eukaryota</taxon>
        <taxon>Fungi</taxon>
        <taxon>Dikarya</taxon>
        <taxon>Ascomycota</taxon>
        <taxon>Pezizomycotina</taxon>
        <taxon>Leotiomycetes</taxon>
        <taxon>Helotiales</taxon>
        <taxon>Hyaloscyphaceae</taxon>
        <taxon>Hyaloscypha</taxon>
        <taxon>Hyaloscypha variabilis</taxon>
    </lineage>
</organism>
<dbReference type="GO" id="GO:0005524">
    <property type="term" value="F:ATP binding"/>
    <property type="evidence" value="ECO:0007669"/>
    <property type="project" value="InterPro"/>
</dbReference>
<dbReference type="PROSITE" id="PS50011">
    <property type="entry name" value="PROTEIN_KINASE_DOM"/>
    <property type="match status" value="1"/>
</dbReference>
<dbReference type="SMART" id="SM00220">
    <property type="entry name" value="S_TKc"/>
    <property type="match status" value="1"/>
</dbReference>
<sequence length="466" mass="53768">WQWRDINDFCHAQWAFLAPVFDELHKHYELDDNDILPFIEDNEKFLRQGGYSEVWGVRIHQAHQLLRQSSASGKEHMFAIKRLFSADSDEFKRETEMLKALSKLKHRHVLQLLATYKFRGRYHLVFPYAKHNLRELWNCIPNVDDIEWVAWSLRQMLGIASGLMQVHCFRPGEARSSILPKLAPEDDLMSLVGSEERYGRHGDIKPENILWFDDMDDNTKQGLLVIADFGLASFHGRETRSKVRPETIGGTLTYAPPEVELHSKISRAYDIWSLGCVFLEFIIWLLDGSQHLQAFCEDRMEECADGVSDDAFYTLFHDKNPASPKAIVRRGVQSWIKALHDHPRCSGLFHDLLDLISERMLSVEPDKRISSKQLNEELSRMVEKATRDPSYLIEPKVHPSESLERPKAEMQQVTASSRCTDLIKFNPTYVLGSDLSLRMLDIARNSRSSFVSTDSIRWGRNSPALA</sequence>
<dbReference type="InterPro" id="IPR011009">
    <property type="entry name" value="Kinase-like_dom_sf"/>
</dbReference>
<dbReference type="OrthoDB" id="1046782at2759"/>
<feature type="domain" description="Protein kinase" evidence="1">
    <location>
        <begin position="40"/>
        <end position="382"/>
    </location>
</feature>
<keyword evidence="3" id="KW-1185">Reference proteome</keyword>
<dbReference type="Gene3D" id="3.30.200.20">
    <property type="entry name" value="Phosphorylase Kinase, domain 1"/>
    <property type="match status" value="1"/>
</dbReference>
<accession>A0A2J6R593</accession>
<dbReference type="Proteomes" id="UP000235786">
    <property type="component" value="Unassembled WGS sequence"/>
</dbReference>
<gene>
    <name evidence="2" type="ORF">L207DRAFT_438418</name>
</gene>
<dbReference type="Pfam" id="PF00069">
    <property type="entry name" value="Pkinase"/>
    <property type="match status" value="1"/>
</dbReference>
<proteinExistence type="predicted"/>
<dbReference type="CDD" id="cd00180">
    <property type="entry name" value="PKc"/>
    <property type="match status" value="1"/>
</dbReference>
<keyword evidence="2" id="KW-0418">Kinase</keyword>
<evidence type="ECO:0000313" key="3">
    <source>
        <dbReference type="Proteomes" id="UP000235786"/>
    </source>
</evidence>
<protein>
    <submittedName>
        <fullName evidence="2">Kinase-like protein</fullName>
    </submittedName>
</protein>
<dbReference type="PANTHER" id="PTHR24359:SF1">
    <property type="entry name" value="INHIBITOR OF NUCLEAR FACTOR KAPPA-B KINASE EPSILON SUBUNIT HOMOLOG 1-RELATED"/>
    <property type="match status" value="1"/>
</dbReference>
<name>A0A2J6R593_HYAVF</name>
<feature type="non-terminal residue" evidence="2">
    <location>
        <position position="1"/>
    </location>
</feature>